<evidence type="ECO:0000313" key="2">
    <source>
        <dbReference type="EMBL" id="MFC4221318.1"/>
    </source>
</evidence>
<name>A0ABV8PMC6_9FLAO</name>
<evidence type="ECO:0000256" key="1">
    <source>
        <dbReference type="SAM" id="SignalP"/>
    </source>
</evidence>
<feature type="chain" id="PRO_5047264054" description="Adhesin domain-containing protein" evidence="1">
    <location>
        <begin position="25"/>
        <end position="362"/>
    </location>
</feature>
<proteinExistence type="predicted"/>
<accession>A0ABV8PMC6</accession>
<sequence>MKGMYYKNIGVTVALLLCTLMVFAQNERSKRWDKTYDLSPTGKVHIENKYGNVVINGWERNQVRVSISIEVNHRKDESAEKLLDRIQPKAIQAGNFIQFISEIKDRDANIFAKYFSKANPFDFDKSNVQIDYEVYLPINAELNITNKFGDIIIDSWKGDLETDLQHGDIYINGNISTAKVDMRFGKFHARNLDYGNLKMDNGSIDIDKAQKLKIISSGSDIRLGEISDLELYSSKDEVELESVDALRGDFKFSNADIASVTNELFLTLRIAEIDIKRISSSNANINIVQESSEINVDITGMAFDFRATLEQGLLRVPKTFTNINTQVTNEGSKIREITAKYGTGERGSFSINGIKGVIVLTD</sequence>
<dbReference type="Proteomes" id="UP001595841">
    <property type="component" value="Unassembled WGS sequence"/>
</dbReference>
<dbReference type="RefSeq" id="WP_379765844.1">
    <property type="nucleotide sequence ID" value="NZ_JBHSCL010000009.1"/>
</dbReference>
<evidence type="ECO:0000313" key="3">
    <source>
        <dbReference type="Proteomes" id="UP001595841"/>
    </source>
</evidence>
<organism evidence="2 3">
    <name type="scientific">Flagellimonas marina</name>
    <dbReference type="NCBI Taxonomy" id="1775168"/>
    <lineage>
        <taxon>Bacteria</taxon>
        <taxon>Pseudomonadati</taxon>
        <taxon>Bacteroidota</taxon>
        <taxon>Flavobacteriia</taxon>
        <taxon>Flavobacteriales</taxon>
        <taxon>Flavobacteriaceae</taxon>
        <taxon>Flagellimonas</taxon>
    </lineage>
</organism>
<gene>
    <name evidence="2" type="ORF">ACFOWS_14290</name>
</gene>
<feature type="signal peptide" evidence="1">
    <location>
        <begin position="1"/>
        <end position="24"/>
    </location>
</feature>
<dbReference type="EMBL" id="JBHSCL010000009">
    <property type="protein sequence ID" value="MFC4221318.1"/>
    <property type="molecule type" value="Genomic_DNA"/>
</dbReference>
<evidence type="ECO:0008006" key="4">
    <source>
        <dbReference type="Google" id="ProtNLM"/>
    </source>
</evidence>
<comment type="caution">
    <text evidence="2">The sequence shown here is derived from an EMBL/GenBank/DDBJ whole genome shotgun (WGS) entry which is preliminary data.</text>
</comment>
<keyword evidence="3" id="KW-1185">Reference proteome</keyword>
<reference evidence="3" key="1">
    <citation type="journal article" date="2019" name="Int. J. Syst. Evol. Microbiol.">
        <title>The Global Catalogue of Microorganisms (GCM) 10K type strain sequencing project: providing services to taxonomists for standard genome sequencing and annotation.</title>
        <authorList>
            <consortium name="The Broad Institute Genomics Platform"/>
            <consortium name="The Broad Institute Genome Sequencing Center for Infectious Disease"/>
            <person name="Wu L."/>
            <person name="Ma J."/>
        </authorList>
    </citation>
    <scope>NUCLEOTIDE SEQUENCE [LARGE SCALE GENOMIC DNA]</scope>
    <source>
        <strain evidence="3">CGMCC 1.15774</strain>
    </source>
</reference>
<protein>
    <recommendedName>
        <fullName evidence="4">Adhesin domain-containing protein</fullName>
    </recommendedName>
</protein>
<keyword evidence="1" id="KW-0732">Signal</keyword>